<dbReference type="InterPro" id="IPR050131">
    <property type="entry name" value="Peptidase_S8_subtilisin-like"/>
</dbReference>
<reference evidence="9 10" key="1">
    <citation type="journal article" date="2011" name="Proc. Natl. Acad. Sci. U.S.A.">
        <title>Evolutionary erosion of yeast sex chromosomes by mating-type switching accidents.</title>
        <authorList>
            <person name="Gordon J.L."/>
            <person name="Armisen D."/>
            <person name="Proux-Wera E."/>
            <person name="Oheigeartaigh S.S."/>
            <person name="Byrne K.P."/>
            <person name="Wolfe K.H."/>
        </authorList>
    </citation>
    <scope>NUCLEOTIDE SEQUENCE [LARGE SCALE GENOMIC DNA]</scope>
    <source>
        <strain evidence="10">ATCC 22294 / BCRC 22015 / CBS 2517 / CECT 1963 / NBRC 1671 / NRRL Y-8276</strain>
    </source>
</reference>
<keyword evidence="10" id="KW-1185">Reference proteome</keyword>
<dbReference type="FunCoup" id="H2B109">
    <property type="interactions" value="34"/>
</dbReference>
<dbReference type="PROSITE" id="PS00138">
    <property type="entry name" value="SUBTILASE_SER"/>
    <property type="match status" value="1"/>
</dbReference>
<keyword evidence="2 5" id="KW-0645">Protease</keyword>
<dbReference type="InterPro" id="IPR023827">
    <property type="entry name" value="Peptidase_S8_Asp-AS"/>
</dbReference>
<sequence>MKVLIICTVIVGALLNIVCCEQYLITLNSNDESALEKFINTTTTSLKDYIGSRMGRTLKIGKFKGITMNIAHNKKQKIMEKLKQNPLVADIVPNILFKAFENDELNNEQTQEYVSHVVQSEAPRHLARISRRDKLPYDFTNVSSYKKSFNYYYGKEHKGADVRAYILDSGVSRNLTDFEGRVEFGFDFTGDGEGDSNGHGTHVAGLVGSKTYGVAKGVTMVDVKCLDEIGFGTLITVLSAIEFAVNDCHEHPEKRCVANLSLGSFKNAIINKAIQAATEDGVVMVVAAGNFNINACWTSPASAEEAITVGAFDDRIDTIAKFSNWGPCVDIYAPGVAVESLANFPMVKNISYSGTSMASPIVCGQVAILLDKGIPNDDIKSTLIKMATDDVFQKRTLLFKPNTPNRVLFNGIEKEDDQYKEYIYPQVDLDILVEELNNYSIKKDHGVSRRILNLNNDVSLPVKNLSIRKRHMELTKRI</sequence>
<dbReference type="RefSeq" id="XP_003959444.1">
    <property type="nucleotide sequence ID" value="XM_003959395.1"/>
</dbReference>
<evidence type="ECO:0000256" key="3">
    <source>
        <dbReference type="ARBA" id="ARBA00022801"/>
    </source>
</evidence>
<evidence type="ECO:0000313" key="10">
    <source>
        <dbReference type="Proteomes" id="UP000005220"/>
    </source>
</evidence>
<feature type="active site" description="Charge relay system" evidence="5">
    <location>
        <position position="199"/>
    </location>
</feature>
<dbReference type="GO" id="GO:0006508">
    <property type="term" value="P:proteolysis"/>
    <property type="evidence" value="ECO:0007669"/>
    <property type="project" value="UniProtKB-KW"/>
</dbReference>
<evidence type="ECO:0000313" key="9">
    <source>
        <dbReference type="EMBL" id="CCF60309.1"/>
    </source>
</evidence>
<dbReference type="HOGENOM" id="CLU_011263_1_0_1"/>
<evidence type="ECO:0000256" key="5">
    <source>
        <dbReference type="PROSITE-ProRule" id="PRU01240"/>
    </source>
</evidence>
<feature type="active site" description="Charge relay system" evidence="5">
    <location>
        <position position="356"/>
    </location>
</feature>
<evidence type="ECO:0000256" key="6">
    <source>
        <dbReference type="RuleBase" id="RU003355"/>
    </source>
</evidence>
<evidence type="ECO:0000256" key="4">
    <source>
        <dbReference type="ARBA" id="ARBA00022825"/>
    </source>
</evidence>
<dbReference type="EMBL" id="HE650830">
    <property type="protein sequence ID" value="CCF60309.1"/>
    <property type="molecule type" value="Genomic_DNA"/>
</dbReference>
<feature type="domain" description="Peptidase S8/S53" evidence="8">
    <location>
        <begin position="166"/>
        <end position="390"/>
    </location>
</feature>
<feature type="signal peptide" evidence="7">
    <location>
        <begin position="1"/>
        <end position="20"/>
    </location>
</feature>
<evidence type="ECO:0000256" key="1">
    <source>
        <dbReference type="ARBA" id="ARBA00011073"/>
    </source>
</evidence>
<dbReference type="InterPro" id="IPR022398">
    <property type="entry name" value="Peptidase_S8_His-AS"/>
</dbReference>
<evidence type="ECO:0000256" key="7">
    <source>
        <dbReference type="SAM" id="SignalP"/>
    </source>
</evidence>
<keyword evidence="4 5" id="KW-0720">Serine protease</keyword>
<dbReference type="InterPro" id="IPR036852">
    <property type="entry name" value="Peptidase_S8/S53_dom_sf"/>
</dbReference>
<dbReference type="PANTHER" id="PTHR43806:SF13">
    <property type="entry name" value="SUBTILASE-TYPE PROTEINASE RRT12"/>
    <property type="match status" value="1"/>
</dbReference>
<dbReference type="InterPro" id="IPR034193">
    <property type="entry name" value="PCSK9_ProteinaseK-like"/>
</dbReference>
<comment type="similarity">
    <text evidence="1 5 6">Belongs to the peptidase S8 family.</text>
</comment>
<keyword evidence="7" id="KW-0732">Signal</keyword>
<feature type="chain" id="PRO_5003559822" description="Peptidase S8/S53 domain-containing protein" evidence="7">
    <location>
        <begin position="21"/>
        <end position="478"/>
    </location>
</feature>
<dbReference type="STRING" id="1071382.H2B109"/>
<accession>H2B109</accession>
<dbReference type="Pfam" id="PF00082">
    <property type="entry name" value="Peptidase_S8"/>
    <property type="match status" value="1"/>
</dbReference>
<dbReference type="PANTHER" id="PTHR43806">
    <property type="entry name" value="PEPTIDASE S8"/>
    <property type="match status" value="1"/>
</dbReference>
<dbReference type="OrthoDB" id="206201at2759"/>
<dbReference type="FunFam" id="3.40.50.200:FF:000007">
    <property type="entry name" value="Subtilisin-like serine protease"/>
    <property type="match status" value="1"/>
</dbReference>
<dbReference type="GO" id="GO:0005619">
    <property type="term" value="C:ascospore wall"/>
    <property type="evidence" value="ECO:0007669"/>
    <property type="project" value="EnsemblFungi"/>
</dbReference>
<dbReference type="InterPro" id="IPR023828">
    <property type="entry name" value="Peptidase_S8_Ser-AS"/>
</dbReference>
<dbReference type="GO" id="GO:0030476">
    <property type="term" value="P:ascospore wall assembly"/>
    <property type="evidence" value="ECO:0007669"/>
    <property type="project" value="EnsemblFungi"/>
</dbReference>
<evidence type="ECO:0000259" key="8">
    <source>
        <dbReference type="Pfam" id="PF00082"/>
    </source>
</evidence>
<dbReference type="PROSITE" id="PS00137">
    <property type="entry name" value="SUBTILASE_HIS"/>
    <property type="match status" value="1"/>
</dbReference>
<dbReference type="GO" id="GO:0005635">
    <property type="term" value="C:nuclear envelope"/>
    <property type="evidence" value="ECO:0007669"/>
    <property type="project" value="EnsemblFungi"/>
</dbReference>
<dbReference type="GO" id="GO:0004252">
    <property type="term" value="F:serine-type endopeptidase activity"/>
    <property type="evidence" value="ECO:0007669"/>
    <property type="project" value="UniProtKB-UniRule"/>
</dbReference>
<dbReference type="GeneID" id="13883958"/>
<evidence type="ECO:0000256" key="2">
    <source>
        <dbReference type="ARBA" id="ARBA00022670"/>
    </source>
</evidence>
<dbReference type="Proteomes" id="UP000005220">
    <property type="component" value="Chromosome 10"/>
</dbReference>
<dbReference type="PROSITE" id="PS00136">
    <property type="entry name" value="SUBTILASE_ASP"/>
    <property type="match status" value="1"/>
</dbReference>
<dbReference type="InterPro" id="IPR015500">
    <property type="entry name" value="Peptidase_S8_subtilisin-rel"/>
</dbReference>
<protein>
    <recommendedName>
        <fullName evidence="8">Peptidase S8/S53 domain-containing protein</fullName>
    </recommendedName>
</protein>
<name>H2B109_KAZAF</name>
<dbReference type="PROSITE" id="PS51892">
    <property type="entry name" value="SUBTILASE"/>
    <property type="match status" value="1"/>
</dbReference>
<feature type="active site" description="Charge relay system" evidence="5">
    <location>
        <position position="168"/>
    </location>
</feature>
<dbReference type="InParanoid" id="H2B109"/>
<dbReference type="InterPro" id="IPR000209">
    <property type="entry name" value="Peptidase_S8/S53_dom"/>
</dbReference>
<dbReference type="CDD" id="cd04077">
    <property type="entry name" value="Peptidases_S8_PCSK9_ProteinaseK_like"/>
    <property type="match status" value="1"/>
</dbReference>
<gene>
    <name evidence="9" type="primary">KAFR0J02450</name>
    <name evidence="9" type="ORF">KAFR_0J02450</name>
</gene>
<keyword evidence="3 5" id="KW-0378">Hydrolase</keyword>
<dbReference type="Gene3D" id="3.40.50.200">
    <property type="entry name" value="Peptidase S8/S53 domain"/>
    <property type="match status" value="1"/>
</dbReference>
<dbReference type="KEGG" id="kaf:KAFR_0J02450"/>
<dbReference type="SUPFAM" id="SSF52743">
    <property type="entry name" value="Subtilisin-like"/>
    <property type="match status" value="1"/>
</dbReference>
<organism evidence="9 10">
    <name type="scientific">Kazachstania africana (strain ATCC 22294 / BCRC 22015 / CBS 2517 / CECT 1963 / NBRC 1671 / NRRL Y-8276)</name>
    <name type="common">Yeast</name>
    <name type="synonym">Kluyveromyces africanus</name>
    <dbReference type="NCBI Taxonomy" id="1071382"/>
    <lineage>
        <taxon>Eukaryota</taxon>
        <taxon>Fungi</taxon>
        <taxon>Dikarya</taxon>
        <taxon>Ascomycota</taxon>
        <taxon>Saccharomycotina</taxon>
        <taxon>Saccharomycetes</taxon>
        <taxon>Saccharomycetales</taxon>
        <taxon>Saccharomycetaceae</taxon>
        <taxon>Kazachstania</taxon>
    </lineage>
</organism>
<proteinExistence type="inferred from homology"/>
<dbReference type="eggNOG" id="KOG1153">
    <property type="taxonomic scope" value="Eukaryota"/>
</dbReference>
<dbReference type="PRINTS" id="PR00723">
    <property type="entry name" value="SUBTILISIN"/>
</dbReference>
<dbReference type="AlphaFoldDB" id="H2B109"/>